<dbReference type="AlphaFoldDB" id="H1YIV0"/>
<protein>
    <submittedName>
        <fullName evidence="1">Uncharacterized protein</fullName>
    </submittedName>
</protein>
<evidence type="ECO:0000313" key="2">
    <source>
        <dbReference type="Proteomes" id="UP000002774"/>
    </source>
</evidence>
<gene>
    <name evidence="1" type="ORF">Mucpa_3547</name>
</gene>
<accession>H1YIV0</accession>
<name>H1YIV0_9SPHI</name>
<dbReference type="OrthoDB" id="795193at2"/>
<dbReference type="Proteomes" id="UP000002774">
    <property type="component" value="Chromosome"/>
</dbReference>
<dbReference type="EMBL" id="CM001403">
    <property type="protein sequence ID" value="EHQ27645.1"/>
    <property type="molecule type" value="Genomic_DNA"/>
</dbReference>
<proteinExistence type="predicted"/>
<reference evidence="1" key="1">
    <citation type="submission" date="2011-09" db="EMBL/GenBank/DDBJ databases">
        <title>The permanent draft genome of Mucilaginibacter paludis DSM 18603.</title>
        <authorList>
            <consortium name="US DOE Joint Genome Institute (JGI-PGF)"/>
            <person name="Lucas S."/>
            <person name="Han J."/>
            <person name="Lapidus A."/>
            <person name="Bruce D."/>
            <person name="Goodwin L."/>
            <person name="Pitluck S."/>
            <person name="Peters L."/>
            <person name="Kyrpides N."/>
            <person name="Mavromatis K."/>
            <person name="Ivanova N."/>
            <person name="Mikhailova N."/>
            <person name="Held B."/>
            <person name="Detter J.C."/>
            <person name="Tapia R."/>
            <person name="Han C."/>
            <person name="Land M."/>
            <person name="Hauser L."/>
            <person name="Markowitz V."/>
            <person name="Cheng J.-F."/>
            <person name="Hugenholtz P."/>
            <person name="Woyke T."/>
            <person name="Wu D."/>
            <person name="Tindall B."/>
            <person name="Brambilla E."/>
            <person name="Klenk H.-P."/>
            <person name="Eisen J.A."/>
        </authorList>
    </citation>
    <scope>NUCLEOTIDE SEQUENCE [LARGE SCALE GENOMIC DNA]</scope>
    <source>
        <strain evidence="1">DSM 18603</strain>
    </source>
</reference>
<organism evidence="1 2">
    <name type="scientific">Mucilaginibacter paludis DSM 18603</name>
    <dbReference type="NCBI Taxonomy" id="714943"/>
    <lineage>
        <taxon>Bacteria</taxon>
        <taxon>Pseudomonadati</taxon>
        <taxon>Bacteroidota</taxon>
        <taxon>Sphingobacteriia</taxon>
        <taxon>Sphingobacteriales</taxon>
        <taxon>Sphingobacteriaceae</taxon>
        <taxon>Mucilaginibacter</taxon>
    </lineage>
</organism>
<sequence>MHSIRKYVVLYLIWTGFLQFSKSFGQDADKSFNRDSSKTISLIEFNHRVDRAAELLKTKKLAAIADSDHINIMMCLNTIFMVRKKHSMEKAFTGGRYMKLEIIDLKVNYEKDIIKVYPKYTWNRGMGYYFPELKMELYGTPMPYAIFNVLE</sequence>
<dbReference type="HOGENOM" id="CLU_1729321_0_0_10"/>
<keyword evidence="2" id="KW-1185">Reference proteome</keyword>
<evidence type="ECO:0000313" key="1">
    <source>
        <dbReference type="EMBL" id="EHQ27645.1"/>
    </source>
</evidence>
<dbReference type="RefSeq" id="WP_008508175.1">
    <property type="nucleotide sequence ID" value="NZ_CM001403.1"/>
</dbReference>